<reference evidence="2" key="1">
    <citation type="journal article" date="2023" name="Mol. Biol. Evol.">
        <title>Third-Generation Sequencing Reveals the Adaptive Role of the Epigenome in Three Deep-Sea Polychaetes.</title>
        <authorList>
            <person name="Perez M."/>
            <person name="Aroh O."/>
            <person name="Sun Y."/>
            <person name="Lan Y."/>
            <person name="Juniper S.K."/>
            <person name="Young C.R."/>
            <person name="Angers B."/>
            <person name="Qian P.Y."/>
        </authorList>
    </citation>
    <scope>NUCLEOTIDE SEQUENCE</scope>
    <source>
        <strain evidence="2">P08H-3</strain>
    </source>
</reference>
<proteinExistence type="predicted"/>
<sequence>MTTICQPVMTTNTEIETVTTESSPVNSVSRDDISVNECIVTAGSTGLNFSGTSFTLSGSIPEGAIPHGDTRQLIIKRHERDVYQSTIADAHLVSAVYECLPHAVKFDKEIVITFPCDKPQASVTAGSYQVRRCLIYSDTNTTEPPNWKRITASNHDISVVITAEFVNLFLSSFCLFGLTEYSVPVMYVDMIVFGKFYQSDGICKVTVVITQQRADISKEIKAHYLWKQTQWTSTFVVKQKQPCELFQGCLTAKYDDEVVKCDILESIHKILPQSHLLPQETDLPAPINDHQPSEHAVNFGEIFSSSESIIHKEINKYEASWNKPNDVKSFNLQSKIPYEGEAIAKFEKTCLSAHCHTTEMKLSEDIKCQLAERLDNANPDGSDWKGLANQLGMY</sequence>
<dbReference type="Gene3D" id="2.60.220.30">
    <property type="match status" value="1"/>
</dbReference>
<keyword evidence="3" id="KW-1185">Reference proteome</keyword>
<evidence type="ECO:0000313" key="2">
    <source>
        <dbReference type="EMBL" id="KAK2151212.1"/>
    </source>
</evidence>
<name>A0AAD9JDK6_9ANNE</name>
<dbReference type="Pfam" id="PF00791">
    <property type="entry name" value="ZU5"/>
    <property type="match status" value="1"/>
</dbReference>
<dbReference type="InterPro" id="IPR000906">
    <property type="entry name" value="ZU5_dom"/>
</dbReference>
<dbReference type="EMBL" id="JAODUP010000372">
    <property type="protein sequence ID" value="KAK2151212.1"/>
    <property type="molecule type" value="Genomic_DNA"/>
</dbReference>
<comment type="caution">
    <text evidence="2">The sequence shown here is derived from an EMBL/GenBank/DDBJ whole genome shotgun (WGS) entry which is preliminary data.</text>
</comment>
<feature type="domain" description="ZU5" evidence="1">
    <location>
        <begin position="46"/>
        <end position="115"/>
    </location>
</feature>
<dbReference type="AlphaFoldDB" id="A0AAD9JDK6"/>
<dbReference type="Gene3D" id="1.10.533.10">
    <property type="entry name" value="Death Domain, Fas"/>
    <property type="match status" value="1"/>
</dbReference>
<evidence type="ECO:0000313" key="3">
    <source>
        <dbReference type="Proteomes" id="UP001208570"/>
    </source>
</evidence>
<protein>
    <recommendedName>
        <fullName evidence="1">ZU5 domain-containing protein</fullName>
    </recommendedName>
</protein>
<evidence type="ECO:0000259" key="1">
    <source>
        <dbReference type="Pfam" id="PF00791"/>
    </source>
</evidence>
<gene>
    <name evidence="2" type="ORF">LSH36_372g04016</name>
</gene>
<dbReference type="Proteomes" id="UP001208570">
    <property type="component" value="Unassembled WGS sequence"/>
</dbReference>
<dbReference type="InterPro" id="IPR011029">
    <property type="entry name" value="DEATH-like_dom_sf"/>
</dbReference>
<accession>A0AAD9JDK6</accession>
<organism evidence="2 3">
    <name type="scientific">Paralvinella palmiformis</name>
    <dbReference type="NCBI Taxonomy" id="53620"/>
    <lineage>
        <taxon>Eukaryota</taxon>
        <taxon>Metazoa</taxon>
        <taxon>Spiralia</taxon>
        <taxon>Lophotrochozoa</taxon>
        <taxon>Annelida</taxon>
        <taxon>Polychaeta</taxon>
        <taxon>Sedentaria</taxon>
        <taxon>Canalipalpata</taxon>
        <taxon>Terebellida</taxon>
        <taxon>Terebelliformia</taxon>
        <taxon>Alvinellidae</taxon>
        <taxon>Paralvinella</taxon>
    </lineage>
</organism>